<dbReference type="RefSeq" id="WP_184263542.1">
    <property type="nucleotide sequence ID" value="NZ_JACIIX010000007.1"/>
</dbReference>
<keyword evidence="3" id="KW-1185">Reference proteome</keyword>
<keyword evidence="1" id="KW-0812">Transmembrane</keyword>
<gene>
    <name evidence="2" type="ORF">FHS48_002139</name>
</gene>
<keyword evidence="1" id="KW-0472">Membrane</keyword>
<dbReference type="Proteomes" id="UP000544872">
    <property type="component" value="Unassembled WGS sequence"/>
</dbReference>
<feature type="transmembrane region" description="Helical" evidence="1">
    <location>
        <begin position="52"/>
        <end position="77"/>
    </location>
</feature>
<evidence type="ECO:0000313" key="2">
    <source>
        <dbReference type="EMBL" id="MBB6210714.1"/>
    </source>
</evidence>
<accession>A0A7W9ZIG0</accession>
<dbReference type="EMBL" id="JACIIX010000007">
    <property type="protein sequence ID" value="MBB6210714.1"/>
    <property type="molecule type" value="Genomic_DNA"/>
</dbReference>
<comment type="caution">
    <text evidence="2">The sequence shown here is derived from an EMBL/GenBank/DDBJ whole genome shotgun (WGS) entry which is preliminary data.</text>
</comment>
<evidence type="ECO:0000256" key="1">
    <source>
        <dbReference type="SAM" id="Phobius"/>
    </source>
</evidence>
<name>A0A7W9ZIG0_NOVIT</name>
<sequence length="96" mass="10425">MLGLAFLAASADAVLALGSAGHDSLATGEILTLLAGQTPQMPDPLHTRFPVALTSWLLQLPAWTVMGGLGISLLLLFRPKHRKMLFVTHNRRRSLR</sequence>
<keyword evidence="1" id="KW-1133">Transmembrane helix</keyword>
<proteinExistence type="predicted"/>
<evidence type="ECO:0000313" key="3">
    <source>
        <dbReference type="Proteomes" id="UP000544872"/>
    </source>
</evidence>
<organism evidence="2 3">
    <name type="scientific">Novispirillum itersonii</name>
    <name type="common">Aquaspirillum itersonii</name>
    <dbReference type="NCBI Taxonomy" id="189"/>
    <lineage>
        <taxon>Bacteria</taxon>
        <taxon>Pseudomonadati</taxon>
        <taxon>Pseudomonadota</taxon>
        <taxon>Alphaproteobacteria</taxon>
        <taxon>Rhodospirillales</taxon>
        <taxon>Novispirillaceae</taxon>
        <taxon>Novispirillum</taxon>
    </lineage>
</organism>
<dbReference type="AlphaFoldDB" id="A0A7W9ZIG0"/>
<reference evidence="2 3" key="1">
    <citation type="submission" date="2020-08" db="EMBL/GenBank/DDBJ databases">
        <title>Genomic Encyclopedia of Type Strains, Phase IV (KMG-IV): sequencing the most valuable type-strain genomes for metagenomic binning, comparative biology and taxonomic classification.</title>
        <authorList>
            <person name="Goeker M."/>
        </authorList>
    </citation>
    <scope>NUCLEOTIDE SEQUENCE [LARGE SCALE GENOMIC DNA]</scope>
    <source>
        <strain evidence="2 3">DSM 11590</strain>
    </source>
</reference>
<protein>
    <submittedName>
        <fullName evidence="2">Uncharacterized protein</fullName>
    </submittedName>
</protein>